<dbReference type="InterPro" id="IPR000477">
    <property type="entry name" value="RT_dom"/>
</dbReference>
<sequence length="444" mass="51306">MLHPDEFSLWGAPFLFVHKKDGSLCMCIDYQKLNKVTIKNNYPLPRIEGMFYQLQGATYFSKINLRSGYHQLKVKKGNILKTMFRTRYGHYKFLVMSFGFTNALAEFMDLMNRVFTKYLDMFVIVFIDDILIYSRSKDEHGNYLRVLLQVLKDQQLFVKFSKCEFLLRYVVFFGHIVSGKSIKVALKKMDVVKSWPRPLSPSEIKSVLVWLVTIEGCEKSFQELKDRVTSAYVLTLPEGSCWHYLYGVHVDVFTNHKSLQYVFKHNVLTLRQRSWLDLLKDYDISLFYHPSKVFMVTDVLSRLSMGSVAHEEEFQKELGVKRFGKKGKLSPRYVGPYQILTCIGRVAYELDLPNDLVSVHSVFHVSLLKKCVSGPTSIVPLESLGIKGSLYEGVPIEILDLQVMKLRNQKVASVKVLWRNQGDEGATWEIEADMMSLYPSSLSL</sequence>
<dbReference type="InterPro" id="IPR056924">
    <property type="entry name" value="SH3_Tf2-1"/>
</dbReference>
<dbReference type="InterPro" id="IPR043128">
    <property type="entry name" value="Rev_trsase/Diguanyl_cyclase"/>
</dbReference>
<dbReference type="SUPFAM" id="SSF56672">
    <property type="entry name" value="DNA/RNA polymerases"/>
    <property type="match status" value="1"/>
</dbReference>
<reference evidence="3" key="1">
    <citation type="submission" date="2023-08" db="EMBL/GenBank/DDBJ databases">
        <title>A de novo genome assembly of Solanum verrucosum Schlechtendal, a Mexican diploid species geographically isolated from the other diploid A-genome species in potato relatives.</title>
        <authorList>
            <person name="Hosaka K."/>
        </authorList>
    </citation>
    <scope>NUCLEOTIDE SEQUENCE</scope>
    <source>
        <tissue evidence="3">Young leaves</tissue>
    </source>
</reference>
<evidence type="ECO:0000259" key="2">
    <source>
        <dbReference type="Pfam" id="PF24626"/>
    </source>
</evidence>
<dbReference type="Pfam" id="PF00078">
    <property type="entry name" value="RVT_1"/>
    <property type="match status" value="1"/>
</dbReference>
<dbReference type="CDD" id="cd01647">
    <property type="entry name" value="RT_LTR"/>
    <property type="match status" value="1"/>
</dbReference>
<dbReference type="PANTHER" id="PTHR24559:SF444">
    <property type="entry name" value="REVERSE TRANSCRIPTASE DOMAIN-CONTAINING PROTEIN"/>
    <property type="match status" value="1"/>
</dbReference>
<name>A0AAF0TRS8_SOLVR</name>
<feature type="domain" description="Tf2-1-like SH3-like" evidence="2">
    <location>
        <begin position="321"/>
        <end position="372"/>
    </location>
</feature>
<gene>
    <name evidence="3" type="ORF">MTR67_023391</name>
</gene>
<organism evidence="3 4">
    <name type="scientific">Solanum verrucosum</name>
    <dbReference type="NCBI Taxonomy" id="315347"/>
    <lineage>
        <taxon>Eukaryota</taxon>
        <taxon>Viridiplantae</taxon>
        <taxon>Streptophyta</taxon>
        <taxon>Embryophyta</taxon>
        <taxon>Tracheophyta</taxon>
        <taxon>Spermatophyta</taxon>
        <taxon>Magnoliopsida</taxon>
        <taxon>eudicotyledons</taxon>
        <taxon>Gunneridae</taxon>
        <taxon>Pentapetalae</taxon>
        <taxon>asterids</taxon>
        <taxon>lamiids</taxon>
        <taxon>Solanales</taxon>
        <taxon>Solanaceae</taxon>
        <taxon>Solanoideae</taxon>
        <taxon>Solaneae</taxon>
        <taxon>Solanum</taxon>
    </lineage>
</organism>
<dbReference type="Pfam" id="PF24626">
    <property type="entry name" value="SH3_Tf2-1"/>
    <property type="match status" value="1"/>
</dbReference>
<dbReference type="Proteomes" id="UP001234989">
    <property type="component" value="Chromosome 5"/>
</dbReference>
<dbReference type="Gene3D" id="3.30.70.270">
    <property type="match status" value="1"/>
</dbReference>
<evidence type="ECO:0000259" key="1">
    <source>
        <dbReference type="Pfam" id="PF00078"/>
    </source>
</evidence>
<feature type="domain" description="Reverse transcriptase" evidence="1">
    <location>
        <begin position="17"/>
        <end position="176"/>
    </location>
</feature>
<protein>
    <recommendedName>
        <fullName evidence="5">Reverse transcriptase domain-containing protein</fullName>
    </recommendedName>
</protein>
<dbReference type="AlphaFoldDB" id="A0AAF0TRS8"/>
<dbReference type="EMBL" id="CP133616">
    <property type="protein sequence ID" value="WMV30006.1"/>
    <property type="molecule type" value="Genomic_DNA"/>
</dbReference>
<proteinExistence type="predicted"/>
<evidence type="ECO:0000313" key="4">
    <source>
        <dbReference type="Proteomes" id="UP001234989"/>
    </source>
</evidence>
<accession>A0AAF0TRS8</accession>
<evidence type="ECO:0000313" key="3">
    <source>
        <dbReference type="EMBL" id="WMV30006.1"/>
    </source>
</evidence>
<evidence type="ECO:0008006" key="5">
    <source>
        <dbReference type="Google" id="ProtNLM"/>
    </source>
</evidence>
<keyword evidence="4" id="KW-1185">Reference proteome</keyword>
<dbReference type="InterPro" id="IPR053134">
    <property type="entry name" value="RNA-dir_DNA_polymerase"/>
</dbReference>
<dbReference type="PANTHER" id="PTHR24559">
    <property type="entry name" value="TRANSPOSON TY3-I GAG-POL POLYPROTEIN"/>
    <property type="match status" value="1"/>
</dbReference>
<dbReference type="Gene3D" id="3.10.10.10">
    <property type="entry name" value="HIV Type 1 Reverse Transcriptase, subunit A, domain 1"/>
    <property type="match status" value="1"/>
</dbReference>
<dbReference type="InterPro" id="IPR043502">
    <property type="entry name" value="DNA/RNA_pol_sf"/>
</dbReference>